<dbReference type="AlphaFoldDB" id="A0A4S1E021"/>
<dbReference type="PANTHER" id="PTHR46401:SF2">
    <property type="entry name" value="GLYCOSYLTRANSFERASE WBBK-RELATED"/>
    <property type="match status" value="1"/>
</dbReference>
<proteinExistence type="predicted"/>
<feature type="domain" description="Glycosyl transferase family 1" evidence="2">
    <location>
        <begin position="180"/>
        <end position="329"/>
    </location>
</feature>
<dbReference type="CDD" id="cd03801">
    <property type="entry name" value="GT4_PimA-like"/>
    <property type="match status" value="1"/>
</dbReference>
<keyword evidence="1 3" id="KW-0808">Transferase</keyword>
<protein>
    <submittedName>
        <fullName evidence="3">Glycosyltransferase</fullName>
    </submittedName>
</protein>
<dbReference type="Pfam" id="PF00534">
    <property type="entry name" value="Glycos_transf_1"/>
    <property type="match status" value="1"/>
</dbReference>
<dbReference type="GO" id="GO:0016757">
    <property type="term" value="F:glycosyltransferase activity"/>
    <property type="evidence" value="ECO:0007669"/>
    <property type="project" value="InterPro"/>
</dbReference>
<sequence length="358" mass="41740">MNDKILMVGPFEKPITGVSVCNDLILKKFKENKYNVTYINTSLDRFDENVGKISIKKLFYYLRLYFLFYKIFNNKVIYITPGHTFLGIIKYSSFILMGRLLKKKTILHIHSDILINSYNESNRVKKNIMKFVISKASRGIVLSESLIRNLTPFLPRKKIEVLFNFVENDFLLSKGEIISKKYDKIRIVYLSNLMTQKGIFYLLDAFKLMSKNGISYEAKLAGNIDKTIEEKVKLELKSVDVEYKGIVRGKEKRDLLKWGNIFVFPSFLSEGLPLSILENMACGNIIFTTKHPSLEDIKDETDLIYIDKKSSDDIYTKITKYFKDKEYLKNSALVNYQFIQSVGSEDVFFKKLLFFLKN</sequence>
<evidence type="ECO:0000313" key="4">
    <source>
        <dbReference type="Proteomes" id="UP000307602"/>
    </source>
</evidence>
<comment type="caution">
    <text evidence="3">The sequence shown here is derived from an EMBL/GenBank/DDBJ whole genome shotgun (WGS) entry which is preliminary data.</text>
</comment>
<dbReference type="PANTHER" id="PTHR46401">
    <property type="entry name" value="GLYCOSYLTRANSFERASE WBBK-RELATED"/>
    <property type="match status" value="1"/>
</dbReference>
<dbReference type="RefSeq" id="WP_135876145.1">
    <property type="nucleotide sequence ID" value="NZ_SRSO01000005.1"/>
</dbReference>
<organism evidence="3 4">
    <name type="scientific">Flavivirga rizhaonensis</name>
    <dbReference type="NCBI Taxonomy" id="2559571"/>
    <lineage>
        <taxon>Bacteria</taxon>
        <taxon>Pseudomonadati</taxon>
        <taxon>Bacteroidota</taxon>
        <taxon>Flavobacteriia</taxon>
        <taxon>Flavobacteriales</taxon>
        <taxon>Flavobacteriaceae</taxon>
        <taxon>Flavivirga</taxon>
    </lineage>
</organism>
<evidence type="ECO:0000256" key="1">
    <source>
        <dbReference type="ARBA" id="ARBA00022679"/>
    </source>
</evidence>
<reference evidence="3 4" key="1">
    <citation type="submission" date="2019-04" db="EMBL/GenBank/DDBJ databases">
        <authorList>
            <person name="Liu A."/>
        </authorList>
    </citation>
    <scope>NUCLEOTIDE SEQUENCE [LARGE SCALE GENOMIC DNA]</scope>
    <source>
        <strain evidence="3 4">RZ03</strain>
    </source>
</reference>
<dbReference type="InterPro" id="IPR001296">
    <property type="entry name" value="Glyco_trans_1"/>
</dbReference>
<accession>A0A4S1E021</accession>
<dbReference type="OrthoDB" id="7560678at2"/>
<dbReference type="SUPFAM" id="SSF53756">
    <property type="entry name" value="UDP-Glycosyltransferase/glycogen phosphorylase"/>
    <property type="match status" value="1"/>
</dbReference>
<keyword evidence="4" id="KW-1185">Reference proteome</keyword>
<evidence type="ECO:0000313" key="3">
    <source>
        <dbReference type="EMBL" id="TGV03840.1"/>
    </source>
</evidence>
<evidence type="ECO:0000259" key="2">
    <source>
        <dbReference type="Pfam" id="PF00534"/>
    </source>
</evidence>
<dbReference type="Gene3D" id="3.40.50.2000">
    <property type="entry name" value="Glycogen Phosphorylase B"/>
    <property type="match status" value="2"/>
</dbReference>
<name>A0A4S1E021_9FLAO</name>
<dbReference type="Proteomes" id="UP000307602">
    <property type="component" value="Unassembled WGS sequence"/>
</dbReference>
<dbReference type="EMBL" id="SRSO01000005">
    <property type="protein sequence ID" value="TGV03840.1"/>
    <property type="molecule type" value="Genomic_DNA"/>
</dbReference>
<gene>
    <name evidence="3" type="ORF">EM932_05355</name>
</gene>